<dbReference type="AlphaFoldDB" id="A0A0G4HH13"/>
<organism evidence="2">
    <name type="scientific">Chromera velia CCMP2878</name>
    <dbReference type="NCBI Taxonomy" id="1169474"/>
    <lineage>
        <taxon>Eukaryota</taxon>
        <taxon>Sar</taxon>
        <taxon>Alveolata</taxon>
        <taxon>Colpodellida</taxon>
        <taxon>Chromeraceae</taxon>
        <taxon>Chromera</taxon>
    </lineage>
</organism>
<dbReference type="EMBL" id="CDMZ01002666">
    <property type="protein sequence ID" value="CEM43359.1"/>
    <property type="molecule type" value="Genomic_DNA"/>
</dbReference>
<evidence type="ECO:0000313" key="2">
    <source>
        <dbReference type="EMBL" id="CEM43359.1"/>
    </source>
</evidence>
<evidence type="ECO:0000256" key="1">
    <source>
        <dbReference type="SAM" id="MobiDB-lite"/>
    </source>
</evidence>
<accession>A0A0G4HH13</accession>
<proteinExistence type="predicted"/>
<feature type="compositionally biased region" description="Basic residues" evidence="1">
    <location>
        <begin position="195"/>
        <end position="225"/>
    </location>
</feature>
<dbReference type="VEuPathDB" id="CryptoDB:Cvel_27477"/>
<protein>
    <submittedName>
        <fullName evidence="2">Uncharacterized protein</fullName>
    </submittedName>
</protein>
<feature type="region of interest" description="Disordered" evidence="1">
    <location>
        <begin position="73"/>
        <end position="225"/>
    </location>
</feature>
<feature type="compositionally biased region" description="Basic and acidic residues" evidence="1">
    <location>
        <begin position="121"/>
        <end position="130"/>
    </location>
</feature>
<reference evidence="2" key="1">
    <citation type="submission" date="2014-11" db="EMBL/GenBank/DDBJ databases">
        <authorList>
            <person name="Otto D Thomas"/>
            <person name="Naeem Raeece"/>
        </authorList>
    </citation>
    <scope>NUCLEOTIDE SEQUENCE</scope>
</reference>
<name>A0A0G4HH13_9ALVE</name>
<gene>
    <name evidence="2" type="ORF">Cvel_27477</name>
</gene>
<sequence>MQPEAIQYELRAAGMQIRKGIWSEEEQNMIPMRLTFVELEAIATHMQGYALDLLLLRPVEIMMKGIGPPTFGVSPPSSPFSPPTGWQGGPAGSSAATRGRGGLTRGRGRGRGRGGKQNDGWVKDLTREGIEPNPGPSSTEKAAATTAHPPSQAEENFEGQEREEMNDFPSSAPSDSDEAESEIFAYHAAEVQTRLPHRQPRRSKPRPRRRRNPDREGARHRRRQL</sequence>